<dbReference type="AlphaFoldDB" id="A0A7J0F7V5"/>
<keyword evidence="7 12" id="KW-0371">Homeobox</keyword>
<evidence type="ECO:0000256" key="10">
    <source>
        <dbReference type="SAM" id="MobiDB-lite"/>
    </source>
</evidence>
<dbReference type="PANTHER" id="PTHR31948:SF171">
    <property type="entry name" value="HOMEOBOX DOMAIN-CONTAINING PROTEIN"/>
    <property type="match status" value="1"/>
</dbReference>
<protein>
    <submittedName>
        <fullName evidence="12">Homeobox protein 22</fullName>
    </submittedName>
</protein>
<keyword evidence="9" id="KW-0539">Nucleus</keyword>
<reference evidence="12 13" key="1">
    <citation type="submission" date="2019-07" db="EMBL/GenBank/DDBJ databases">
        <title>De Novo Assembly of kiwifruit Actinidia rufa.</title>
        <authorList>
            <person name="Sugita-Konishi S."/>
            <person name="Sato K."/>
            <person name="Mori E."/>
            <person name="Abe Y."/>
            <person name="Kisaki G."/>
            <person name="Hamano K."/>
            <person name="Suezawa K."/>
            <person name="Otani M."/>
            <person name="Fukuda T."/>
            <person name="Manabe T."/>
            <person name="Gomi K."/>
            <person name="Tabuchi M."/>
            <person name="Akimitsu K."/>
            <person name="Kataoka I."/>
        </authorList>
    </citation>
    <scope>NUCLEOTIDE SEQUENCE [LARGE SCALE GENOMIC DNA]</scope>
    <source>
        <strain evidence="13">cv. Fuchu</strain>
    </source>
</reference>
<evidence type="ECO:0000256" key="5">
    <source>
        <dbReference type="ARBA" id="ARBA00023015"/>
    </source>
</evidence>
<dbReference type="Gene3D" id="1.10.10.60">
    <property type="entry name" value="Homeodomain-like"/>
    <property type="match status" value="1"/>
</dbReference>
<dbReference type="GO" id="GO:0003700">
    <property type="term" value="F:DNA-binding transcription factor activity"/>
    <property type="evidence" value="ECO:0007669"/>
    <property type="project" value="TreeGrafter"/>
</dbReference>
<dbReference type="PROSITE" id="PS51523">
    <property type="entry name" value="ZF_HD_DIMER"/>
    <property type="match status" value="1"/>
</dbReference>
<organism evidence="12 13">
    <name type="scientific">Actinidia rufa</name>
    <dbReference type="NCBI Taxonomy" id="165716"/>
    <lineage>
        <taxon>Eukaryota</taxon>
        <taxon>Viridiplantae</taxon>
        <taxon>Streptophyta</taxon>
        <taxon>Embryophyta</taxon>
        <taxon>Tracheophyta</taxon>
        <taxon>Spermatophyta</taxon>
        <taxon>Magnoliopsida</taxon>
        <taxon>eudicotyledons</taxon>
        <taxon>Gunneridae</taxon>
        <taxon>Pentapetalae</taxon>
        <taxon>asterids</taxon>
        <taxon>Ericales</taxon>
        <taxon>Actinidiaceae</taxon>
        <taxon>Actinidia</taxon>
    </lineage>
</organism>
<gene>
    <name evidence="12" type="ORF">Acr_10g0000960</name>
</gene>
<evidence type="ECO:0000256" key="9">
    <source>
        <dbReference type="ARBA" id="ARBA00023242"/>
    </source>
</evidence>
<feature type="region of interest" description="Disordered" evidence="10">
    <location>
        <begin position="95"/>
        <end position="123"/>
    </location>
</feature>
<dbReference type="Proteomes" id="UP000585474">
    <property type="component" value="Unassembled WGS sequence"/>
</dbReference>
<dbReference type="GO" id="GO:0050793">
    <property type="term" value="P:regulation of developmental process"/>
    <property type="evidence" value="ECO:0007669"/>
    <property type="project" value="TreeGrafter"/>
</dbReference>
<dbReference type="OrthoDB" id="1884189at2759"/>
<keyword evidence="13" id="KW-1185">Reference proteome</keyword>
<dbReference type="PANTHER" id="PTHR31948">
    <property type="entry name" value="ZINC-FINGER HOMEODOMAIN PROTEIN 2"/>
    <property type="match status" value="1"/>
</dbReference>
<keyword evidence="5" id="KW-0805">Transcription regulation</keyword>
<evidence type="ECO:0000256" key="1">
    <source>
        <dbReference type="ARBA" id="ARBA00004123"/>
    </source>
</evidence>
<dbReference type="SUPFAM" id="SSF46689">
    <property type="entry name" value="Homeodomain-like"/>
    <property type="match status" value="1"/>
</dbReference>
<feature type="domain" description="ZF-HD dimerization-type" evidence="11">
    <location>
        <begin position="16"/>
        <end position="60"/>
    </location>
</feature>
<comment type="subcellular location">
    <subcellularLocation>
        <location evidence="1">Nucleus</location>
    </subcellularLocation>
</comment>
<keyword evidence="8" id="KW-0804">Transcription</keyword>
<feature type="compositionally biased region" description="Acidic residues" evidence="10">
    <location>
        <begin position="99"/>
        <end position="112"/>
    </location>
</feature>
<evidence type="ECO:0000256" key="4">
    <source>
        <dbReference type="ARBA" id="ARBA00022833"/>
    </source>
</evidence>
<dbReference type="InterPro" id="IPR006455">
    <property type="entry name" value="Homeodomain_ZF_HD"/>
</dbReference>
<comment type="caution">
    <text evidence="12">The sequence shown here is derived from an EMBL/GenBank/DDBJ whole genome shotgun (WGS) entry which is preliminary data.</text>
</comment>
<dbReference type="GO" id="GO:0000976">
    <property type="term" value="F:transcription cis-regulatory region binding"/>
    <property type="evidence" value="ECO:0007669"/>
    <property type="project" value="TreeGrafter"/>
</dbReference>
<accession>A0A7J0F7V5</accession>
<evidence type="ECO:0000256" key="7">
    <source>
        <dbReference type="ARBA" id="ARBA00023155"/>
    </source>
</evidence>
<dbReference type="NCBIfam" id="TIGR01565">
    <property type="entry name" value="homeo_ZF_HD"/>
    <property type="match status" value="1"/>
</dbReference>
<dbReference type="InterPro" id="IPR006456">
    <property type="entry name" value="ZF_HD_homeobox_Cys/His_dimer"/>
</dbReference>
<evidence type="ECO:0000259" key="11">
    <source>
        <dbReference type="PROSITE" id="PS51523"/>
    </source>
</evidence>
<keyword evidence="2" id="KW-0479">Metal-binding</keyword>
<keyword evidence="4" id="KW-0862">Zinc</keyword>
<proteinExistence type="predicted"/>
<evidence type="ECO:0000313" key="12">
    <source>
        <dbReference type="EMBL" id="GFY94711.1"/>
    </source>
</evidence>
<dbReference type="Pfam" id="PF04770">
    <property type="entry name" value="ZF-HD_dimer"/>
    <property type="match status" value="1"/>
</dbReference>
<evidence type="ECO:0000313" key="13">
    <source>
        <dbReference type="Proteomes" id="UP000585474"/>
    </source>
</evidence>
<evidence type="ECO:0000256" key="6">
    <source>
        <dbReference type="ARBA" id="ARBA00023125"/>
    </source>
</evidence>
<evidence type="ECO:0000256" key="3">
    <source>
        <dbReference type="ARBA" id="ARBA00022771"/>
    </source>
</evidence>
<evidence type="ECO:0000256" key="2">
    <source>
        <dbReference type="ARBA" id="ARBA00022723"/>
    </source>
</evidence>
<dbReference type="EMBL" id="BJWL01000010">
    <property type="protein sequence ID" value="GFY94711.1"/>
    <property type="molecule type" value="Genomic_DNA"/>
</dbReference>
<keyword evidence="6 12" id="KW-0238">DNA-binding</keyword>
<name>A0A7J0F7V5_9ERIC</name>
<keyword evidence="3" id="KW-0863">Zinc-finger</keyword>
<sequence>MANNDNARRCATIVSYRECHRNFASRRGHYVGDACAEFVVAGDDLLCASCGCHRNYHRKEEVVVEVEPGIDQVLRQMAVAAPLPQLPILTAHIPLPPPPEDDIPGDGEIEQELEPRKRDRSRLTQAQREMMRVYAGRLGWSLQGHNEEELLRFCSDIGIIPQVFKVWMNNHRRKYANAGETSTATGGEA</sequence>
<dbReference type="GO" id="GO:0005634">
    <property type="term" value="C:nucleus"/>
    <property type="evidence" value="ECO:0007669"/>
    <property type="project" value="UniProtKB-SubCell"/>
</dbReference>
<dbReference type="GO" id="GO:0008270">
    <property type="term" value="F:zinc ion binding"/>
    <property type="evidence" value="ECO:0007669"/>
    <property type="project" value="UniProtKB-KW"/>
</dbReference>
<evidence type="ECO:0000256" key="8">
    <source>
        <dbReference type="ARBA" id="ARBA00023163"/>
    </source>
</evidence>
<dbReference type="InterPro" id="IPR009057">
    <property type="entry name" value="Homeodomain-like_sf"/>
</dbReference>